<feature type="region of interest" description="Disordered" evidence="1">
    <location>
        <begin position="190"/>
        <end position="220"/>
    </location>
</feature>
<organism evidence="2 3">
    <name type="scientific">Ustilaginoidea virens</name>
    <name type="common">Rice false smut fungus</name>
    <name type="synonym">Villosiclava virens</name>
    <dbReference type="NCBI Taxonomy" id="1159556"/>
    <lineage>
        <taxon>Eukaryota</taxon>
        <taxon>Fungi</taxon>
        <taxon>Dikarya</taxon>
        <taxon>Ascomycota</taxon>
        <taxon>Pezizomycotina</taxon>
        <taxon>Sordariomycetes</taxon>
        <taxon>Hypocreomycetidae</taxon>
        <taxon>Hypocreales</taxon>
        <taxon>Clavicipitaceae</taxon>
        <taxon>Ustilaginoidea</taxon>
    </lineage>
</organism>
<name>A0A8E5MIU5_USTVR</name>
<dbReference type="KEGG" id="uvi:66066131"/>
<evidence type="ECO:0000256" key="1">
    <source>
        <dbReference type="SAM" id="MobiDB-lite"/>
    </source>
</evidence>
<reference evidence="2" key="1">
    <citation type="submission" date="2020-03" db="EMBL/GenBank/DDBJ databases">
        <title>A mixture of massive structural variations and highly conserved coding sequences in Ustilaginoidea virens genome.</title>
        <authorList>
            <person name="Zhang K."/>
            <person name="Zhao Z."/>
            <person name="Zhang Z."/>
            <person name="Li Y."/>
            <person name="Hsiang T."/>
            <person name="Sun W."/>
        </authorList>
    </citation>
    <scope>NUCLEOTIDE SEQUENCE</scope>
    <source>
        <strain evidence="2">UV-8b</strain>
    </source>
</reference>
<gene>
    <name evidence="2" type="ORF">UV8b_05354</name>
</gene>
<proteinExistence type="predicted"/>
<feature type="compositionally biased region" description="Pro residues" evidence="1">
    <location>
        <begin position="210"/>
        <end position="220"/>
    </location>
</feature>
<feature type="region of interest" description="Disordered" evidence="1">
    <location>
        <begin position="39"/>
        <end position="62"/>
    </location>
</feature>
<evidence type="ECO:0000313" key="2">
    <source>
        <dbReference type="EMBL" id="QUC21111.1"/>
    </source>
</evidence>
<dbReference type="RefSeq" id="XP_042998784.1">
    <property type="nucleotide sequence ID" value="XM_043142851.1"/>
</dbReference>
<dbReference type="GeneID" id="66066131"/>
<dbReference type="AlphaFoldDB" id="A0A8E5MIU5"/>
<evidence type="ECO:0000313" key="3">
    <source>
        <dbReference type="Proteomes" id="UP000027002"/>
    </source>
</evidence>
<accession>A0A8E5MIU5</accession>
<keyword evidence="3" id="KW-1185">Reference proteome</keyword>
<dbReference type="Proteomes" id="UP000027002">
    <property type="component" value="Chromosome 4"/>
</dbReference>
<dbReference type="EMBL" id="CP072756">
    <property type="protein sequence ID" value="QUC21111.1"/>
    <property type="molecule type" value="Genomic_DNA"/>
</dbReference>
<protein>
    <submittedName>
        <fullName evidence="2">Uncharacterized protein</fullName>
    </submittedName>
</protein>
<sequence length="258" mass="28403">MAPDSCLLDRACKPHRTERSVRTRAVLCRSRSRSWWKEPAWQQKKQEGAGADDSMQSSPQGSSWTRFACGEGVPTDIPQIRPGIKLHQAASSSGHCDETGSDPQVKLHAGTAQHRPSACLACLSIRGMGWTTERVQAGQTRRFEQSYLLRGREASLVRHQHRLAGNTANALDQTPLHFGRAGWNRQQITDTTDTTDEGPWQGEPLGSSSPPRPAGWPFRPAPGLPCAKSCAAKAFDFGPWTLDHAPRTTHHACLTWKP</sequence>